<name>A0A1B7XQF2_COLHI</name>
<accession>A0A1B7XQF2</accession>
<organism evidence="2 3">
    <name type="scientific">Colletotrichum higginsianum (strain IMI 349063)</name>
    <name type="common">Crucifer anthracnose fungus</name>
    <dbReference type="NCBI Taxonomy" id="759273"/>
    <lineage>
        <taxon>Eukaryota</taxon>
        <taxon>Fungi</taxon>
        <taxon>Dikarya</taxon>
        <taxon>Ascomycota</taxon>
        <taxon>Pezizomycotina</taxon>
        <taxon>Sordariomycetes</taxon>
        <taxon>Hypocreomycetidae</taxon>
        <taxon>Glomerellales</taxon>
        <taxon>Glomerellaceae</taxon>
        <taxon>Colletotrichum</taxon>
        <taxon>Colletotrichum destructivum species complex</taxon>
    </lineage>
</organism>
<dbReference type="KEGG" id="chig:CH63R_14560"/>
<feature type="region of interest" description="Disordered" evidence="1">
    <location>
        <begin position="82"/>
        <end position="116"/>
    </location>
</feature>
<keyword evidence="3" id="KW-1185">Reference proteome</keyword>
<proteinExistence type="predicted"/>
<feature type="compositionally biased region" description="Basic residues" evidence="1">
    <location>
        <begin position="92"/>
        <end position="105"/>
    </location>
</feature>
<evidence type="ECO:0000256" key="1">
    <source>
        <dbReference type="SAM" id="MobiDB-lite"/>
    </source>
</evidence>
<reference evidence="3" key="1">
    <citation type="journal article" date="2017" name="BMC Genomics">
        <title>Gapless genome assembly of Colletotrichum higginsianum reveals chromosome structure and association of transposable elements with secondary metabolite gene clusters.</title>
        <authorList>
            <person name="Dallery J.-F."/>
            <person name="Lapalu N."/>
            <person name="Zampounis A."/>
            <person name="Pigne S."/>
            <person name="Luyten I."/>
            <person name="Amselem J."/>
            <person name="Wittenberg A.H.J."/>
            <person name="Zhou S."/>
            <person name="de Queiroz M.V."/>
            <person name="Robin G.P."/>
            <person name="Auger A."/>
            <person name="Hainaut M."/>
            <person name="Henrissat B."/>
            <person name="Kim K.-T."/>
            <person name="Lee Y.-H."/>
            <person name="Lespinet O."/>
            <person name="Schwartz D.C."/>
            <person name="Thon M.R."/>
            <person name="O'Connell R.J."/>
        </authorList>
    </citation>
    <scope>NUCLEOTIDE SEQUENCE [LARGE SCALE GENOMIC DNA]</scope>
    <source>
        <strain evidence="3">IMI 349063</strain>
    </source>
</reference>
<gene>
    <name evidence="2" type="ORF">CH63R_14560</name>
</gene>
<evidence type="ECO:0000313" key="3">
    <source>
        <dbReference type="Proteomes" id="UP000092177"/>
    </source>
</evidence>
<dbReference type="AlphaFoldDB" id="A0A1B7XQF2"/>
<comment type="caution">
    <text evidence="2">The sequence shown here is derived from an EMBL/GenBank/DDBJ whole genome shotgun (WGS) entry which is preliminary data.</text>
</comment>
<sequence>MSGPVDHHREPRRRPGGCVGGGGTQPGRRRLQCSLPPEDRDADVAAPPSPPLSAVRLPRRLSYINILAHESLPCSSLLAPTIRKLPSGQPHHQPHHHQPHHRQPHHHGDEPGPLDQDVALGIAALPLADFKGELDMILNRLVDLTIRLRELDVPAGDGQDGAVDRVARGIVRKEALAERKRFLQLIKMTLDIRSGCSGGVGT</sequence>
<feature type="region of interest" description="Disordered" evidence="1">
    <location>
        <begin position="1"/>
        <end position="54"/>
    </location>
</feature>
<evidence type="ECO:0000313" key="2">
    <source>
        <dbReference type="EMBL" id="OBR01988.1"/>
    </source>
</evidence>
<dbReference type="GeneID" id="28873641"/>
<dbReference type="EMBL" id="LTAN01000012">
    <property type="protein sequence ID" value="OBR01988.1"/>
    <property type="molecule type" value="Genomic_DNA"/>
</dbReference>
<dbReference type="Proteomes" id="UP000092177">
    <property type="component" value="Chromosome 12"/>
</dbReference>
<protein>
    <submittedName>
        <fullName evidence="2">Uncharacterized protein</fullName>
    </submittedName>
</protein>
<dbReference type="VEuPathDB" id="FungiDB:CH63R_14560"/>
<dbReference type="RefSeq" id="XP_018150506.1">
    <property type="nucleotide sequence ID" value="XM_018309534.1"/>
</dbReference>